<gene>
    <name evidence="1" type="ORF">Tci_469030</name>
</gene>
<comment type="caution">
    <text evidence="1">The sequence shown here is derived from an EMBL/GenBank/DDBJ whole genome shotgun (WGS) entry which is preliminary data.</text>
</comment>
<name>A0A699I197_TANCI</name>
<accession>A0A699I197</accession>
<proteinExistence type="predicted"/>
<dbReference type="EMBL" id="BKCJ010227592">
    <property type="protein sequence ID" value="GEY97056.1"/>
    <property type="molecule type" value="Genomic_DNA"/>
</dbReference>
<reference evidence="1" key="1">
    <citation type="journal article" date="2019" name="Sci. Rep.">
        <title>Draft genome of Tanacetum cinerariifolium, the natural source of mosquito coil.</title>
        <authorList>
            <person name="Yamashiro T."/>
            <person name="Shiraishi A."/>
            <person name="Satake H."/>
            <person name="Nakayama K."/>
        </authorList>
    </citation>
    <scope>NUCLEOTIDE SEQUENCE</scope>
</reference>
<dbReference type="AlphaFoldDB" id="A0A699I197"/>
<evidence type="ECO:0000313" key="1">
    <source>
        <dbReference type="EMBL" id="GEY97056.1"/>
    </source>
</evidence>
<protein>
    <submittedName>
        <fullName evidence="1">Uncharacterized protein</fullName>
    </submittedName>
</protein>
<sequence length="165" mass="18221">MTNMLSGESLIGGANVNSSMDLQSTGSLLEMSTLNVESSLSLNFKLSSGTITSIWIGLRKADKSDGRRTLCFQRLSKNVHKKHCNPTDCDGIPKRPTMYLNHMIQPEPEGSTQGYPLVSVEVLRYDKRSKSENIRIVSTEMELILEHTQQGIGHEVPVSAEGVEE</sequence>
<organism evidence="1">
    <name type="scientific">Tanacetum cinerariifolium</name>
    <name type="common">Dalmatian daisy</name>
    <name type="synonym">Chrysanthemum cinerariifolium</name>
    <dbReference type="NCBI Taxonomy" id="118510"/>
    <lineage>
        <taxon>Eukaryota</taxon>
        <taxon>Viridiplantae</taxon>
        <taxon>Streptophyta</taxon>
        <taxon>Embryophyta</taxon>
        <taxon>Tracheophyta</taxon>
        <taxon>Spermatophyta</taxon>
        <taxon>Magnoliopsida</taxon>
        <taxon>eudicotyledons</taxon>
        <taxon>Gunneridae</taxon>
        <taxon>Pentapetalae</taxon>
        <taxon>asterids</taxon>
        <taxon>campanulids</taxon>
        <taxon>Asterales</taxon>
        <taxon>Asteraceae</taxon>
        <taxon>Asteroideae</taxon>
        <taxon>Anthemideae</taxon>
        <taxon>Anthemidinae</taxon>
        <taxon>Tanacetum</taxon>
    </lineage>
</organism>